<comment type="function">
    <text evidence="1">Mitochondrial intermembrane chaperone that participates in the import and insertion of some multi-pass transmembrane proteins into the mitochondrial inner membrane. Also required for the transfer of beta-barrel precursors from the TOM complex to the sorting and assembly machinery (SAM complex) of the outer membrane. Acts as a chaperone-like protein that protects the hydrophobic precursors from aggregation and guide them through the mitochondrial intermembrane space.</text>
</comment>
<dbReference type="Gene3D" id="1.10.287.810">
    <property type="entry name" value="Mitochondrial import inner membrane translocase subunit tim13 like domains"/>
    <property type="match status" value="1"/>
</dbReference>
<feature type="compositionally biased region" description="Low complexity" evidence="2">
    <location>
        <begin position="1"/>
        <end position="11"/>
    </location>
</feature>
<accession>A0ABN9TZB5</accession>
<keyword evidence="1" id="KW-0811">Translocation</keyword>
<comment type="subunit">
    <text evidence="1">Heterohexamer.</text>
</comment>
<dbReference type="SUPFAM" id="SSF144122">
    <property type="entry name" value="Tim10-like"/>
    <property type="match status" value="1"/>
</dbReference>
<organism evidence="4 5">
    <name type="scientific">Prorocentrum cordatum</name>
    <dbReference type="NCBI Taxonomy" id="2364126"/>
    <lineage>
        <taxon>Eukaryota</taxon>
        <taxon>Sar</taxon>
        <taxon>Alveolata</taxon>
        <taxon>Dinophyceae</taxon>
        <taxon>Prorocentrales</taxon>
        <taxon>Prorocentraceae</taxon>
        <taxon>Prorocentrum</taxon>
    </lineage>
</organism>
<dbReference type="InterPro" id="IPR004217">
    <property type="entry name" value="Tim10-like"/>
</dbReference>
<keyword evidence="5" id="KW-1185">Reference proteome</keyword>
<feature type="non-terminal residue" evidence="4">
    <location>
        <position position="1"/>
    </location>
</feature>
<dbReference type="Proteomes" id="UP001189429">
    <property type="component" value="Unassembled WGS sequence"/>
</dbReference>
<protein>
    <recommendedName>
        <fullName evidence="1">Mitochondrial import inner membrane translocase subunit</fullName>
    </recommendedName>
</protein>
<keyword evidence="1" id="KW-0653">Protein transport</keyword>
<name>A0ABN9TZB5_9DINO</name>
<evidence type="ECO:0000256" key="2">
    <source>
        <dbReference type="SAM" id="MobiDB-lite"/>
    </source>
</evidence>
<gene>
    <name evidence="4" type="ORF">PCOR1329_LOCUS43784</name>
</gene>
<feature type="compositionally biased region" description="Basic residues" evidence="2">
    <location>
        <begin position="23"/>
        <end position="33"/>
    </location>
</feature>
<evidence type="ECO:0000313" key="4">
    <source>
        <dbReference type="EMBL" id="CAK0851695.1"/>
    </source>
</evidence>
<proteinExistence type="inferred from homology"/>
<keyword evidence="1" id="KW-0999">Mitochondrion inner membrane</keyword>
<feature type="domain" description="Tim10-like" evidence="3">
    <location>
        <begin position="44"/>
        <end position="103"/>
    </location>
</feature>
<evidence type="ECO:0000259" key="3">
    <source>
        <dbReference type="Pfam" id="PF02953"/>
    </source>
</evidence>
<comment type="similarity">
    <text evidence="1">Belongs to the small Tim family.</text>
</comment>
<keyword evidence="1" id="KW-0472">Membrane</keyword>
<evidence type="ECO:0000313" key="5">
    <source>
        <dbReference type="Proteomes" id="UP001189429"/>
    </source>
</evidence>
<feature type="compositionally biased region" description="Low complexity" evidence="2">
    <location>
        <begin position="34"/>
        <end position="46"/>
    </location>
</feature>
<feature type="region of interest" description="Disordered" evidence="2">
    <location>
        <begin position="1"/>
        <end position="46"/>
    </location>
</feature>
<comment type="caution">
    <text evidence="4">The sequence shown here is derived from an EMBL/GenBank/DDBJ whole genome shotgun (WGS) entry which is preliminary data.</text>
</comment>
<comment type="domain">
    <text evidence="1">The twin CX3C motif contains 4 conserved Cys residues that form 2 disulfide bonds in the mitochondrial intermembrane space.</text>
</comment>
<sequence length="120" mass="13449">PFRRGPCAGEPGDPPCGGGGRRDVRRRRRRGGRRPAAQQAAAMAQMQQLLESQKTLARRGLTSKCFDACVSSPGKALFDSQQVCVWRCAQRYMETQHFIKTRMDDKIESGTWKPPTVDLQ</sequence>
<keyword evidence="1" id="KW-0813">Transport</keyword>
<dbReference type="InterPro" id="IPR035427">
    <property type="entry name" value="Tim10-like_dom_sf"/>
</dbReference>
<reference evidence="4" key="1">
    <citation type="submission" date="2023-10" db="EMBL/GenBank/DDBJ databases">
        <authorList>
            <person name="Chen Y."/>
            <person name="Shah S."/>
            <person name="Dougan E. K."/>
            <person name="Thang M."/>
            <person name="Chan C."/>
        </authorList>
    </citation>
    <scope>NUCLEOTIDE SEQUENCE [LARGE SCALE GENOMIC DNA]</scope>
</reference>
<comment type="subcellular location">
    <subcellularLocation>
        <location evidence="1">Mitochondrion inner membrane</location>
        <topology evidence="1">Peripheral membrane protein</topology>
        <orientation evidence="1">Intermembrane side</orientation>
    </subcellularLocation>
</comment>
<dbReference type="Pfam" id="PF02953">
    <property type="entry name" value="zf-Tim10_DDP"/>
    <property type="match status" value="1"/>
</dbReference>
<keyword evidence="1" id="KW-1015">Disulfide bond</keyword>
<keyword evidence="1" id="KW-0143">Chaperone</keyword>
<evidence type="ECO:0000256" key="1">
    <source>
        <dbReference type="RuleBase" id="RU367043"/>
    </source>
</evidence>
<dbReference type="EMBL" id="CAUYUJ010015264">
    <property type="protein sequence ID" value="CAK0851695.1"/>
    <property type="molecule type" value="Genomic_DNA"/>
</dbReference>
<keyword evidence="1" id="KW-0496">Mitochondrion</keyword>